<organism evidence="1 2">
    <name type="scientific">Lactococcus lactis subsp. lactis</name>
    <name type="common">Streptococcus lactis</name>
    <dbReference type="NCBI Taxonomy" id="1360"/>
    <lineage>
        <taxon>Bacteria</taxon>
        <taxon>Bacillati</taxon>
        <taxon>Bacillota</taxon>
        <taxon>Bacilli</taxon>
        <taxon>Lactobacillales</taxon>
        <taxon>Streptococcaceae</taxon>
        <taxon>Lactococcus</taxon>
    </lineage>
</organism>
<reference evidence="1 2" key="1">
    <citation type="journal article" date="2017" name="BMC Genomics">
        <title>Comparative and functional genomics of the Lactococcus lactis taxon; insights into evolution and niche adaptation.</title>
        <authorList>
            <person name="Kelleher P."/>
            <person name="Bottacini F."/>
            <person name="Mahony J."/>
            <person name="Kilcawley K.N."/>
            <person name="van Sinderen D."/>
        </authorList>
    </citation>
    <scope>NUCLEOTIDE SEQUENCE [LARGE SCALE GENOMIC DNA]</scope>
    <source>
        <strain evidence="1 2">275</strain>
    </source>
</reference>
<dbReference type="AlphaFoldDB" id="A0A1V0NG42"/>
<evidence type="ECO:0000313" key="2">
    <source>
        <dbReference type="Proteomes" id="UP000192085"/>
    </source>
</evidence>
<proteinExistence type="predicted"/>
<dbReference type="EMBL" id="CP015897">
    <property type="protein sequence ID" value="ARD98896.1"/>
    <property type="molecule type" value="Genomic_DNA"/>
</dbReference>
<evidence type="ECO:0000313" key="1">
    <source>
        <dbReference type="EMBL" id="ARD98896.1"/>
    </source>
</evidence>
<dbReference type="Proteomes" id="UP000192085">
    <property type="component" value="Chromosome"/>
</dbReference>
<dbReference type="Gene3D" id="2.40.30.200">
    <property type="match status" value="1"/>
</dbReference>
<protein>
    <submittedName>
        <fullName evidence="1">Prophage DIT protein</fullName>
    </submittedName>
</protein>
<sequence length="230" mass="25846">MNAFIVDGTINSRTDLGLRITQVPVLPTSERVVENIEVDGREGNLTFLKGWKDMTFTLKALIWAKDVWTVWRTISPQILNAKTISFSNDPSVFYKMKIVKASGLTQVLSNMWEFELEVTCSPFRYKAGVPTINRTSSGTVTNIGNVFSLPRIKVYGSGTRTLTINGKPIILNLQSEYLIIDSELKECYYGDVATNNLMTGDFPEFRVGSNTVTLGTGITKVEIEPRWRYL</sequence>
<dbReference type="RefSeq" id="WP_064973372.1">
    <property type="nucleotide sequence ID" value="NZ_CP015897.1"/>
</dbReference>
<name>A0A1V0NG42_LACLL</name>
<gene>
    <name evidence="1" type="ORF">LL275_1266</name>
</gene>
<accession>A0A1V0NG42</accession>